<dbReference type="InterPro" id="IPR018289">
    <property type="entry name" value="MULE_transposase_dom"/>
</dbReference>
<evidence type="ECO:0000313" key="5">
    <source>
        <dbReference type="EMBL" id="CAF4294937.1"/>
    </source>
</evidence>
<dbReference type="AlphaFoldDB" id="A0A815L8Y3"/>
<dbReference type="PANTHER" id="PTHR10656">
    <property type="entry name" value="CELL FATE DETERMINING PROTEIN MAB21-RELATED"/>
    <property type="match status" value="1"/>
</dbReference>
<dbReference type="Pfam" id="PF10551">
    <property type="entry name" value="MULE"/>
    <property type="match status" value="1"/>
</dbReference>
<dbReference type="OrthoDB" id="97124at2759"/>
<gene>
    <name evidence="4" type="ORF">GPM918_LOCUS33267</name>
    <name evidence="5" type="ORF">SRO942_LOCUS33950</name>
</gene>
<organism evidence="4 6">
    <name type="scientific">Didymodactylos carnosus</name>
    <dbReference type="NCBI Taxonomy" id="1234261"/>
    <lineage>
        <taxon>Eukaryota</taxon>
        <taxon>Metazoa</taxon>
        <taxon>Spiralia</taxon>
        <taxon>Gnathifera</taxon>
        <taxon>Rotifera</taxon>
        <taxon>Eurotatoria</taxon>
        <taxon>Bdelloidea</taxon>
        <taxon>Philodinida</taxon>
        <taxon>Philodinidae</taxon>
        <taxon>Didymodactylos</taxon>
    </lineage>
</organism>
<dbReference type="Proteomes" id="UP000663829">
    <property type="component" value="Unassembled WGS sequence"/>
</dbReference>
<protein>
    <recommendedName>
        <fullName evidence="7">MULE transposase domain-containing protein</fullName>
    </recommendedName>
</protein>
<evidence type="ECO:0008006" key="7">
    <source>
        <dbReference type="Google" id="ProtNLM"/>
    </source>
</evidence>
<evidence type="ECO:0000313" key="4">
    <source>
        <dbReference type="EMBL" id="CAF1401078.1"/>
    </source>
</evidence>
<evidence type="ECO:0000259" key="2">
    <source>
        <dbReference type="Pfam" id="PF10551"/>
    </source>
</evidence>
<feature type="domain" description="MULE transposase" evidence="2">
    <location>
        <begin position="448"/>
        <end position="545"/>
    </location>
</feature>
<name>A0A815L8Y3_9BILA</name>
<dbReference type="EMBL" id="CAJNOQ010017548">
    <property type="protein sequence ID" value="CAF1401078.1"/>
    <property type="molecule type" value="Genomic_DNA"/>
</dbReference>
<keyword evidence="6" id="KW-1185">Reference proteome</keyword>
<dbReference type="Proteomes" id="UP000681722">
    <property type="component" value="Unassembled WGS sequence"/>
</dbReference>
<accession>A0A815L8Y3</accession>
<dbReference type="EMBL" id="CAJOBC010082970">
    <property type="protein sequence ID" value="CAF4294937.1"/>
    <property type="molecule type" value="Genomic_DNA"/>
</dbReference>
<comment type="caution">
    <text evidence="4">The sequence shown here is derived from an EMBL/GenBank/DDBJ whole genome shotgun (WGS) entry which is preliminary data.</text>
</comment>
<dbReference type="Gene3D" id="1.10.1410.40">
    <property type="match status" value="1"/>
</dbReference>
<comment type="similarity">
    <text evidence="1">Belongs to the mab-21 family.</text>
</comment>
<dbReference type="InterPro" id="IPR046906">
    <property type="entry name" value="Mab-21_HhH/H2TH-like"/>
</dbReference>
<evidence type="ECO:0000259" key="3">
    <source>
        <dbReference type="Pfam" id="PF20266"/>
    </source>
</evidence>
<dbReference type="PANTHER" id="PTHR10656:SF42">
    <property type="entry name" value="CYCLIC GMP-AMP SYNTHASE-LIKE PROTEIN-RELATED"/>
    <property type="match status" value="1"/>
</dbReference>
<feature type="domain" description="Mab-21-like HhH/H2TH-like" evidence="3">
    <location>
        <begin position="102"/>
        <end position="169"/>
    </location>
</feature>
<evidence type="ECO:0000256" key="1">
    <source>
        <dbReference type="ARBA" id="ARBA00008307"/>
    </source>
</evidence>
<dbReference type="Pfam" id="PF20266">
    <property type="entry name" value="Mab-21_C"/>
    <property type="match status" value="1"/>
</dbReference>
<sequence length="559" mass="64766">MPTDSDLVPALQLKFWPDSVQPFFERIKQNRPHLHDLILSKTSMHVVPKWSAKTCIDEQDLEFRYSFSAIEILLAKHRTHNEQVLNGIARSIYYRYLNETVLPSYFIKTSVLWMCETMDLNDSQETPLLLAQKWIKYVVNKLNSGECAHYFIDNFNIFGSHTPETLEKAKHILLNEVKLDEIIETHMYTAQNQQQHFDTFNSNRKNYIYGLKVKDVLPLIHDYRTLKEDWIGLRTNIQHPNKEISEALDILCTLRMFDGEKMENWKTFRELFLNHNDSSEYAEPIWDDDVVEDEDPAEFCSVLSMIGAVLHMIQQNIDDPPNFLTQNVQKDDVDVKNYQNVFQPIPWLDLMRATRSITLDPSVSSFSRRTVIDEHPKGPNEVDNQLTHMEHFSIIDVCQIALDKDMTLGEVENYYKGYTNEEIFALARALHLMITRQLVSIGSLSSLLQVDATFKVNWNELSLLVFGSSDSNRHFHPYGVALISTDEAADSYMHVFQTLKQVVQSVTGIVFNVAYLLGDGAKGITAAQQHEFPTAKRLMCWAHTLRKCREHRKMVPSDK</sequence>
<evidence type="ECO:0000313" key="6">
    <source>
        <dbReference type="Proteomes" id="UP000663829"/>
    </source>
</evidence>
<reference evidence="4" key="1">
    <citation type="submission" date="2021-02" db="EMBL/GenBank/DDBJ databases">
        <authorList>
            <person name="Nowell W R."/>
        </authorList>
    </citation>
    <scope>NUCLEOTIDE SEQUENCE</scope>
</reference>
<proteinExistence type="inferred from homology"/>